<keyword evidence="3" id="KW-1185">Reference proteome</keyword>
<feature type="region of interest" description="Disordered" evidence="1">
    <location>
        <begin position="119"/>
        <end position="155"/>
    </location>
</feature>
<reference evidence="2 3" key="1">
    <citation type="submission" date="2024-01" db="EMBL/GenBank/DDBJ databases">
        <title>A telomere-to-telomere, gap-free genome of sweet tea (Lithocarpus litseifolius).</title>
        <authorList>
            <person name="Zhou J."/>
        </authorList>
    </citation>
    <scope>NUCLEOTIDE SEQUENCE [LARGE SCALE GENOMIC DNA]</scope>
    <source>
        <strain evidence="2">Zhou-2022a</strain>
        <tissue evidence="2">Leaf</tissue>
    </source>
</reference>
<feature type="compositionally biased region" description="Basic residues" evidence="1">
    <location>
        <begin position="119"/>
        <end position="132"/>
    </location>
</feature>
<evidence type="ECO:0000313" key="3">
    <source>
        <dbReference type="Proteomes" id="UP001459277"/>
    </source>
</evidence>
<sequence length="168" mass="19691">MCCSGARGLWGVCWCCGSHGWLDSICHLRQISELEIMEAKLVEVKNRVILEFCLRTPGWGGARRQNSLISNFGRRRVAGWVRGEGSLAGWKAKGHRKRRDLKRRRKRRRKRCELKRRQMVRRMKHRELKRRQQRTEASRSASKSSRTESKSSRSAFESSRFCVGFARI</sequence>
<accession>A0AAW2BPX0</accession>
<proteinExistence type="predicted"/>
<dbReference type="Proteomes" id="UP001459277">
    <property type="component" value="Unassembled WGS sequence"/>
</dbReference>
<dbReference type="EMBL" id="JAZDWU010000011">
    <property type="protein sequence ID" value="KAK9987212.1"/>
    <property type="molecule type" value="Genomic_DNA"/>
</dbReference>
<protein>
    <submittedName>
        <fullName evidence="2">Uncharacterized protein</fullName>
    </submittedName>
</protein>
<comment type="caution">
    <text evidence="2">The sequence shown here is derived from an EMBL/GenBank/DDBJ whole genome shotgun (WGS) entry which is preliminary data.</text>
</comment>
<evidence type="ECO:0000256" key="1">
    <source>
        <dbReference type="SAM" id="MobiDB-lite"/>
    </source>
</evidence>
<name>A0AAW2BPX0_9ROSI</name>
<organism evidence="2 3">
    <name type="scientific">Lithocarpus litseifolius</name>
    <dbReference type="NCBI Taxonomy" id="425828"/>
    <lineage>
        <taxon>Eukaryota</taxon>
        <taxon>Viridiplantae</taxon>
        <taxon>Streptophyta</taxon>
        <taxon>Embryophyta</taxon>
        <taxon>Tracheophyta</taxon>
        <taxon>Spermatophyta</taxon>
        <taxon>Magnoliopsida</taxon>
        <taxon>eudicotyledons</taxon>
        <taxon>Gunneridae</taxon>
        <taxon>Pentapetalae</taxon>
        <taxon>rosids</taxon>
        <taxon>fabids</taxon>
        <taxon>Fagales</taxon>
        <taxon>Fagaceae</taxon>
        <taxon>Lithocarpus</taxon>
    </lineage>
</organism>
<evidence type="ECO:0000313" key="2">
    <source>
        <dbReference type="EMBL" id="KAK9987212.1"/>
    </source>
</evidence>
<dbReference type="AlphaFoldDB" id="A0AAW2BPX0"/>
<gene>
    <name evidence="2" type="ORF">SO802_032163</name>
</gene>